<keyword evidence="2" id="KW-1185">Reference proteome</keyword>
<gene>
    <name evidence="1" type="ORF">EV209_1540</name>
</gene>
<name>A0A4V2F7V0_9FIRM</name>
<dbReference type="EMBL" id="SGXF01000002">
    <property type="protein sequence ID" value="RZT01099.1"/>
    <property type="molecule type" value="Genomic_DNA"/>
</dbReference>
<dbReference type="Proteomes" id="UP000292927">
    <property type="component" value="Unassembled WGS sequence"/>
</dbReference>
<evidence type="ECO:0000313" key="2">
    <source>
        <dbReference type="Proteomes" id="UP000292927"/>
    </source>
</evidence>
<dbReference type="AlphaFoldDB" id="A0A4V2F7V0"/>
<evidence type="ECO:0000313" key="1">
    <source>
        <dbReference type="EMBL" id="RZT01099.1"/>
    </source>
</evidence>
<accession>A0A4V2F7V0</accession>
<protein>
    <submittedName>
        <fullName evidence="1">Uncharacterized protein</fullName>
    </submittedName>
</protein>
<dbReference type="RefSeq" id="WP_165388855.1">
    <property type="nucleotide sequence ID" value="NZ_SGXF01000002.1"/>
</dbReference>
<organism evidence="1 2">
    <name type="scientific">Cuneatibacter caecimuris</name>
    <dbReference type="NCBI Taxonomy" id="1796618"/>
    <lineage>
        <taxon>Bacteria</taxon>
        <taxon>Bacillati</taxon>
        <taxon>Bacillota</taxon>
        <taxon>Clostridia</taxon>
        <taxon>Lachnospirales</taxon>
        <taxon>Lachnospiraceae</taxon>
        <taxon>Cuneatibacter</taxon>
    </lineage>
</organism>
<proteinExistence type="predicted"/>
<reference evidence="1 2" key="1">
    <citation type="submission" date="2019-02" db="EMBL/GenBank/DDBJ databases">
        <title>Genomic Encyclopedia of Type Strains, Phase IV (KMG-IV): sequencing the most valuable type-strain genomes for metagenomic binning, comparative biology and taxonomic classification.</title>
        <authorList>
            <person name="Goeker M."/>
        </authorList>
    </citation>
    <scope>NUCLEOTIDE SEQUENCE [LARGE SCALE GENOMIC DNA]</scope>
    <source>
        <strain evidence="1 2">DSM 29486</strain>
    </source>
</reference>
<sequence>MITYFKMKKSEWKAKFIFYRAAIQFLEAVLAEKNFGQSPADSERDDA</sequence>
<comment type="caution">
    <text evidence="1">The sequence shown here is derived from an EMBL/GenBank/DDBJ whole genome shotgun (WGS) entry which is preliminary data.</text>
</comment>